<evidence type="ECO:0000313" key="3">
    <source>
        <dbReference type="EMBL" id="QHT18396.1"/>
    </source>
</evidence>
<proteinExistence type="predicted"/>
<name>A0A6C0DND1_9ZZZZ</name>
<reference evidence="3" key="1">
    <citation type="journal article" date="2020" name="Nature">
        <title>Giant virus diversity and host interactions through global metagenomics.</title>
        <authorList>
            <person name="Schulz F."/>
            <person name="Roux S."/>
            <person name="Paez-Espino D."/>
            <person name="Jungbluth S."/>
            <person name="Walsh D.A."/>
            <person name="Denef V.J."/>
            <person name="McMahon K.D."/>
            <person name="Konstantinidis K.T."/>
            <person name="Eloe-Fadrosh E.A."/>
            <person name="Kyrpides N.C."/>
            <person name="Woyke T."/>
        </authorList>
    </citation>
    <scope>NUCLEOTIDE SEQUENCE</scope>
    <source>
        <strain evidence="3">GVMAG-M-3300023174-46</strain>
    </source>
</reference>
<keyword evidence="2" id="KW-0472">Membrane</keyword>
<evidence type="ECO:0008006" key="4">
    <source>
        <dbReference type="Google" id="ProtNLM"/>
    </source>
</evidence>
<protein>
    <recommendedName>
        <fullName evidence="4">PI-PLC Y-box domain-containing protein</fullName>
    </recommendedName>
</protein>
<sequence>MGAVLSFFKQLGTEVGTAIGTGQVRNLSVFQHLMQLLIMMVLIVGLSFYVYYVIKDCAKEPRTSQPAVALAIQNRTVKYVGSGKDVFWEGAKGWNGLLSQLQGRQNYLINLCPLTMHLAGYMGPFDNGIFQPALFLQKALRAGCRSFVLPISTYKDDNKRPPIWPYSGKPAIVCRNTTGNIVSMNGISVFDFTKALSQYYTANGAQAKEPLLLFLHQVDPYVPDPVKEERQYAMFMHQIALDLEPIRNRCLKTIGQLGSVVGATKENDLLTNVELSQFVDKIIIFTNFNIKICVKDAYAGLTPSLYEYANFNYLPVVESQVTQGITVGSRMLRMTDISGSKVNWTDQSRAVWHSTLLDDPSIVPSPAQAFNAMLTGIQCVPISYFSNVEYTKPIWETWDGYAWKLKEPATRFTKPDSIVPAKPGEQMNARASPELQPGQVKIGE</sequence>
<evidence type="ECO:0000256" key="1">
    <source>
        <dbReference type="SAM" id="MobiDB-lite"/>
    </source>
</evidence>
<feature type="transmembrane region" description="Helical" evidence="2">
    <location>
        <begin position="33"/>
        <end position="54"/>
    </location>
</feature>
<dbReference type="AlphaFoldDB" id="A0A6C0DND1"/>
<accession>A0A6C0DND1</accession>
<keyword evidence="2" id="KW-1133">Transmembrane helix</keyword>
<evidence type="ECO:0000256" key="2">
    <source>
        <dbReference type="SAM" id="Phobius"/>
    </source>
</evidence>
<organism evidence="3">
    <name type="scientific">viral metagenome</name>
    <dbReference type="NCBI Taxonomy" id="1070528"/>
    <lineage>
        <taxon>unclassified sequences</taxon>
        <taxon>metagenomes</taxon>
        <taxon>organismal metagenomes</taxon>
    </lineage>
</organism>
<feature type="region of interest" description="Disordered" evidence="1">
    <location>
        <begin position="415"/>
        <end position="444"/>
    </location>
</feature>
<dbReference type="EMBL" id="MN739655">
    <property type="protein sequence ID" value="QHT18396.1"/>
    <property type="molecule type" value="Genomic_DNA"/>
</dbReference>
<keyword evidence="2" id="KW-0812">Transmembrane</keyword>